<name>A0ABD6BGI0_9EURY</name>
<dbReference type="Pfam" id="PF24363">
    <property type="entry name" value="DUF7519"/>
    <property type="match status" value="1"/>
</dbReference>
<evidence type="ECO:0000256" key="1">
    <source>
        <dbReference type="SAM" id="Phobius"/>
    </source>
</evidence>
<dbReference type="InterPro" id="IPR055941">
    <property type="entry name" value="DUF7519"/>
</dbReference>
<organism evidence="2 3">
    <name type="scientific">Haloarchaeobius amylolyticus</name>
    <dbReference type="NCBI Taxonomy" id="1198296"/>
    <lineage>
        <taxon>Archaea</taxon>
        <taxon>Methanobacteriati</taxon>
        <taxon>Methanobacteriota</taxon>
        <taxon>Stenosarchaea group</taxon>
        <taxon>Halobacteria</taxon>
        <taxon>Halobacteriales</taxon>
        <taxon>Halorubellaceae</taxon>
        <taxon>Haloarchaeobius</taxon>
    </lineage>
</organism>
<keyword evidence="3" id="KW-1185">Reference proteome</keyword>
<dbReference type="AlphaFoldDB" id="A0ABD6BGI0"/>
<comment type="caution">
    <text evidence="2">The sequence shown here is derived from an EMBL/GenBank/DDBJ whole genome shotgun (WGS) entry which is preliminary data.</text>
</comment>
<accession>A0ABD6BGI0</accession>
<dbReference type="RefSeq" id="WP_390285663.1">
    <property type="nucleotide sequence ID" value="NZ_JBHUDI010000004.1"/>
</dbReference>
<sequence length="190" mass="19083">MVLAQLIAPIAGGALVALVLARVLAGAGLEAELQTALEGPAPASALELLASVPPFVLVAIVLIGTLQVLSSLLWTVSMVRMVRVLPRQGIGAALAAGAVFVLAIGLTIVGRLEMAITTAAGAFVLWDIGEYADGVRREFGRDAATMRAELVHVGGTVLSGGAVAVGTVALSRSGMADLSVVDPTLAAGTH</sequence>
<feature type="transmembrane region" description="Helical" evidence="1">
    <location>
        <begin position="89"/>
        <end position="108"/>
    </location>
</feature>
<protein>
    <recommendedName>
        <fullName evidence="4">Yip1 domain-containing protein</fullName>
    </recommendedName>
</protein>
<reference evidence="2 3" key="1">
    <citation type="journal article" date="2019" name="Int. J. Syst. Evol. Microbiol.">
        <title>The Global Catalogue of Microorganisms (GCM) 10K type strain sequencing project: providing services to taxonomists for standard genome sequencing and annotation.</title>
        <authorList>
            <consortium name="The Broad Institute Genomics Platform"/>
            <consortium name="The Broad Institute Genome Sequencing Center for Infectious Disease"/>
            <person name="Wu L."/>
            <person name="Ma J."/>
        </authorList>
    </citation>
    <scope>NUCLEOTIDE SEQUENCE [LARGE SCALE GENOMIC DNA]</scope>
    <source>
        <strain evidence="2 3">CGMCC 1.12230</strain>
    </source>
</reference>
<keyword evidence="1" id="KW-0472">Membrane</keyword>
<evidence type="ECO:0008006" key="4">
    <source>
        <dbReference type="Google" id="ProtNLM"/>
    </source>
</evidence>
<evidence type="ECO:0000313" key="3">
    <source>
        <dbReference type="Proteomes" id="UP001597076"/>
    </source>
</evidence>
<keyword evidence="1" id="KW-1133">Transmembrane helix</keyword>
<evidence type="ECO:0000313" key="2">
    <source>
        <dbReference type="EMBL" id="MFD1563263.1"/>
    </source>
</evidence>
<dbReference type="EMBL" id="JBHUDI010000004">
    <property type="protein sequence ID" value="MFD1563263.1"/>
    <property type="molecule type" value="Genomic_DNA"/>
</dbReference>
<keyword evidence="1" id="KW-0812">Transmembrane</keyword>
<feature type="transmembrane region" description="Helical" evidence="1">
    <location>
        <begin position="55"/>
        <end position="77"/>
    </location>
</feature>
<gene>
    <name evidence="2" type="ORF">ACFR99_06855</name>
</gene>
<dbReference type="Proteomes" id="UP001597076">
    <property type="component" value="Unassembled WGS sequence"/>
</dbReference>
<proteinExistence type="predicted"/>